<organism evidence="2">
    <name type="scientific">hydrothermal vent metagenome</name>
    <dbReference type="NCBI Taxonomy" id="652676"/>
    <lineage>
        <taxon>unclassified sequences</taxon>
        <taxon>metagenomes</taxon>
        <taxon>ecological metagenomes</taxon>
    </lineage>
</organism>
<gene>
    <name evidence="2" type="ORF">MNBD_PLANCTO03-116</name>
</gene>
<dbReference type="InterPro" id="IPR013813">
    <property type="entry name" value="Endoribo_LPSP/chorism_mut-like"/>
</dbReference>
<feature type="domain" description="Endoribonuclease L-PSP/chorismate mutase-like" evidence="1">
    <location>
        <begin position="8"/>
        <end position="146"/>
    </location>
</feature>
<name>A0A3B1DXM3_9ZZZZ</name>
<dbReference type="PANTHER" id="PTHR43760:SF1">
    <property type="entry name" value="ENDORIBONUCLEASE L-PSP_CHORISMATE MUTASE-LIKE DOMAIN-CONTAINING PROTEIN"/>
    <property type="match status" value="1"/>
</dbReference>
<dbReference type="AlphaFoldDB" id="A0A3B1DXM3"/>
<dbReference type="PANTHER" id="PTHR43760">
    <property type="entry name" value="ENDORIBONUCLEASE-RELATED"/>
    <property type="match status" value="1"/>
</dbReference>
<protein>
    <submittedName>
        <fullName evidence="2">RidA/YER057c/UK114 superfamily, group 1</fullName>
    </submittedName>
</protein>
<sequence>MADQKTPETRLNALGIQLPPVPAPVAAYVPSRQSGSLLFVSGQIPFADGKLMATGRVPDQVSEEQAKACARQCTLNGLAVAREAIGSLDRIAKVVRVGCFVASEPGFGGQPGIANEASELMLAVFGEAGQHARAAVGSVALPLNVPVEIEFLFEVSPG</sequence>
<dbReference type="Gene3D" id="3.30.1330.40">
    <property type="entry name" value="RutC-like"/>
    <property type="match status" value="1"/>
</dbReference>
<reference evidence="2" key="1">
    <citation type="submission" date="2018-06" db="EMBL/GenBank/DDBJ databases">
        <authorList>
            <person name="Zhirakovskaya E."/>
        </authorList>
    </citation>
    <scope>NUCLEOTIDE SEQUENCE</scope>
</reference>
<dbReference type="SUPFAM" id="SSF55298">
    <property type="entry name" value="YjgF-like"/>
    <property type="match status" value="1"/>
</dbReference>
<dbReference type="InterPro" id="IPR035959">
    <property type="entry name" value="RutC-like_sf"/>
</dbReference>
<dbReference type="EMBL" id="UOGK01000100">
    <property type="protein sequence ID" value="VAX37075.1"/>
    <property type="molecule type" value="Genomic_DNA"/>
</dbReference>
<dbReference type="CDD" id="cd02199">
    <property type="entry name" value="YjgF_YER057c_UK114_like_1"/>
    <property type="match status" value="1"/>
</dbReference>
<proteinExistence type="predicted"/>
<dbReference type="Pfam" id="PF14588">
    <property type="entry name" value="YjgF_endoribonc"/>
    <property type="match status" value="1"/>
</dbReference>
<evidence type="ECO:0000313" key="2">
    <source>
        <dbReference type="EMBL" id="VAX37075.1"/>
    </source>
</evidence>
<accession>A0A3B1DXM3</accession>
<evidence type="ECO:0000259" key="1">
    <source>
        <dbReference type="Pfam" id="PF14588"/>
    </source>
</evidence>